<dbReference type="SUPFAM" id="SSF141868">
    <property type="entry name" value="EAL domain-like"/>
    <property type="match status" value="1"/>
</dbReference>
<dbReference type="CDD" id="cd01948">
    <property type="entry name" value="EAL"/>
    <property type="match status" value="1"/>
</dbReference>
<dbReference type="SMART" id="SM00448">
    <property type="entry name" value="REC"/>
    <property type="match status" value="1"/>
</dbReference>
<dbReference type="Pfam" id="PF00990">
    <property type="entry name" value="GGDEF"/>
    <property type="match status" value="1"/>
</dbReference>
<dbReference type="Gene3D" id="3.30.70.270">
    <property type="match status" value="1"/>
</dbReference>
<feature type="modified residue" description="4-aspartylphosphate" evidence="1">
    <location>
        <position position="57"/>
    </location>
</feature>
<dbReference type="SUPFAM" id="SSF52172">
    <property type="entry name" value="CheY-like"/>
    <property type="match status" value="1"/>
</dbReference>
<dbReference type="PROSITE" id="PS50887">
    <property type="entry name" value="GGDEF"/>
    <property type="match status" value="1"/>
</dbReference>
<dbReference type="InterPro" id="IPR050706">
    <property type="entry name" value="Cyclic-di-GMP_PDE-like"/>
</dbReference>
<name>A0ABU5TGL1_9CYAN</name>
<dbReference type="CDD" id="cd01949">
    <property type="entry name" value="GGDEF"/>
    <property type="match status" value="1"/>
</dbReference>
<sequence length="598" mass="67995">MTRNYSGDILIVDDMPNNLRFLSTTLTEQGYKVRSVTEGLMALTVAEAAKPDLILLDIMMPNIDGYEVCQRLKANEQTCDIPVIFLSALDEVLDKVKAFNVGGVDYITKPFQLEEVLARIQTHLSLRFAQKEISQLNSELEQRVRQRTAQLEQEIAERLQVQERLLHLALHDVLTGLPNRTWFMKRLEQLLQQVNQQAGYRFAVLFLDCDRFQAVNDSLGHLVGDQLLVSISRRIELCLKPGTMLCRLGGDEFAILLQDTEKASDAIKVSNDILLELAAPFQIGDYQVFTNVSIGIAMGSDIYKQPEHILRDADTAMYRAKANGKACYQMFEQTMHSRALHNFQLESDLRHALERHELVAYYQPIINLVNNQIDSFEALVRWNHPEKGLIDPSKFIPIAEETGLVIAIDLFILQQSCQQLRSWRDEGIADTSLTMNVNLSVKHFMSFDLLEHIDRVLQETGIIGNSLRLEITESDIMENAEFAGKIISQLRDRQIKLSIDDFGTGYSSLSYLHRLPIDHLKIDRSFVMRIGKNGKNTEIIKAIIALAKSLDMFTIAEGVETQDQLDQIRELKCEFCQGYLFSRPVEADAARNLLITGF</sequence>
<dbReference type="PROSITE" id="PS50883">
    <property type="entry name" value="EAL"/>
    <property type="match status" value="1"/>
</dbReference>
<protein>
    <submittedName>
        <fullName evidence="6">EAL domain-containing protein</fullName>
    </submittedName>
</protein>
<evidence type="ECO:0000256" key="2">
    <source>
        <dbReference type="SAM" id="Coils"/>
    </source>
</evidence>
<dbReference type="PANTHER" id="PTHR33121:SF70">
    <property type="entry name" value="SIGNALING PROTEIN YKOW"/>
    <property type="match status" value="1"/>
</dbReference>
<dbReference type="CDD" id="cd19920">
    <property type="entry name" value="REC_PA4781-like"/>
    <property type="match status" value="1"/>
</dbReference>
<feature type="domain" description="GGDEF" evidence="5">
    <location>
        <begin position="200"/>
        <end position="333"/>
    </location>
</feature>
<evidence type="ECO:0000259" key="5">
    <source>
        <dbReference type="PROSITE" id="PS50887"/>
    </source>
</evidence>
<dbReference type="InterPro" id="IPR035919">
    <property type="entry name" value="EAL_sf"/>
</dbReference>
<dbReference type="Proteomes" id="UP001301388">
    <property type="component" value="Unassembled WGS sequence"/>
</dbReference>
<dbReference type="Gene3D" id="3.40.50.2300">
    <property type="match status" value="1"/>
</dbReference>
<dbReference type="InterPro" id="IPR043128">
    <property type="entry name" value="Rev_trsase/Diguanyl_cyclase"/>
</dbReference>
<dbReference type="Pfam" id="PF00563">
    <property type="entry name" value="EAL"/>
    <property type="match status" value="1"/>
</dbReference>
<dbReference type="Gene3D" id="3.20.20.450">
    <property type="entry name" value="EAL domain"/>
    <property type="match status" value="1"/>
</dbReference>
<dbReference type="NCBIfam" id="TIGR00254">
    <property type="entry name" value="GGDEF"/>
    <property type="match status" value="1"/>
</dbReference>
<keyword evidence="1" id="KW-0597">Phosphoprotein</keyword>
<evidence type="ECO:0000256" key="1">
    <source>
        <dbReference type="PROSITE-ProRule" id="PRU00169"/>
    </source>
</evidence>
<dbReference type="RefSeq" id="WP_323260895.1">
    <property type="nucleotide sequence ID" value="NZ_JAYGIE010000024.1"/>
</dbReference>
<evidence type="ECO:0000313" key="7">
    <source>
        <dbReference type="Proteomes" id="UP001301388"/>
    </source>
</evidence>
<dbReference type="PANTHER" id="PTHR33121">
    <property type="entry name" value="CYCLIC DI-GMP PHOSPHODIESTERASE PDEF"/>
    <property type="match status" value="1"/>
</dbReference>
<proteinExistence type="predicted"/>
<accession>A0ABU5TGL1</accession>
<dbReference type="InterPro" id="IPR011006">
    <property type="entry name" value="CheY-like_superfamily"/>
</dbReference>
<evidence type="ECO:0000259" key="3">
    <source>
        <dbReference type="PROSITE" id="PS50110"/>
    </source>
</evidence>
<dbReference type="InterPro" id="IPR001633">
    <property type="entry name" value="EAL_dom"/>
</dbReference>
<evidence type="ECO:0000259" key="4">
    <source>
        <dbReference type="PROSITE" id="PS50883"/>
    </source>
</evidence>
<keyword evidence="2" id="KW-0175">Coiled coil</keyword>
<dbReference type="SMART" id="SM00267">
    <property type="entry name" value="GGDEF"/>
    <property type="match status" value="1"/>
</dbReference>
<dbReference type="PROSITE" id="PS50110">
    <property type="entry name" value="RESPONSE_REGULATORY"/>
    <property type="match status" value="1"/>
</dbReference>
<keyword evidence="7" id="KW-1185">Reference proteome</keyword>
<gene>
    <name evidence="6" type="ORF">VB774_07140</name>
</gene>
<feature type="coiled-coil region" evidence="2">
    <location>
        <begin position="126"/>
        <end position="157"/>
    </location>
</feature>
<dbReference type="InterPro" id="IPR029787">
    <property type="entry name" value="Nucleotide_cyclase"/>
</dbReference>
<organism evidence="6 7">
    <name type="scientific">Pseudanabaena galeata UHCC 0370</name>
    <dbReference type="NCBI Taxonomy" id="3110310"/>
    <lineage>
        <taxon>Bacteria</taxon>
        <taxon>Bacillati</taxon>
        <taxon>Cyanobacteriota</taxon>
        <taxon>Cyanophyceae</taxon>
        <taxon>Pseudanabaenales</taxon>
        <taxon>Pseudanabaenaceae</taxon>
        <taxon>Pseudanabaena</taxon>
    </lineage>
</organism>
<feature type="domain" description="Response regulatory" evidence="3">
    <location>
        <begin position="8"/>
        <end position="124"/>
    </location>
</feature>
<feature type="domain" description="EAL" evidence="4">
    <location>
        <begin position="342"/>
        <end position="598"/>
    </location>
</feature>
<dbReference type="SMART" id="SM00052">
    <property type="entry name" value="EAL"/>
    <property type="match status" value="1"/>
</dbReference>
<dbReference type="Pfam" id="PF00072">
    <property type="entry name" value="Response_reg"/>
    <property type="match status" value="1"/>
</dbReference>
<evidence type="ECO:0000313" key="6">
    <source>
        <dbReference type="EMBL" id="MEA5477392.1"/>
    </source>
</evidence>
<dbReference type="SUPFAM" id="SSF55073">
    <property type="entry name" value="Nucleotide cyclase"/>
    <property type="match status" value="1"/>
</dbReference>
<dbReference type="EMBL" id="JAYGIE010000024">
    <property type="protein sequence ID" value="MEA5477392.1"/>
    <property type="molecule type" value="Genomic_DNA"/>
</dbReference>
<comment type="caution">
    <text evidence="6">The sequence shown here is derived from an EMBL/GenBank/DDBJ whole genome shotgun (WGS) entry which is preliminary data.</text>
</comment>
<dbReference type="InterPro" id="IPR001789">
    <property type="entry name" value="Sig_transdc_resp-reg_receiver"/>
</dbReference>
<reference evidence="6 7" key="1">
    <citation type="submission" date="2023-12" db="EMBL/GenBank/DDBJ databases">
        <title>Baltic Sea Cyanobacteria.</title>
        <authorList>
            <person name="Delbaje E."/>
            <person name="Fewer D.P."/>
            <person name="Shishido T.K."/>
        </authorList>
    </citation>
    <scope>NUCLEOTIDE SEQUENCE [LARGE SCALE GENOMIC DNA]</scope>
    <source>
        <strain evidence="6 7">UHCC 0370</strain>
    </source>
</reference>
<dbReference type="InterPro" id="IPR000160">
    <property type="entry name" value="GGDEF_dom"/>
</dbReference>